<evidence type="ECO:0000256" key="2">
    <source>
        <dbReference type="ARBA" id="ARBA00022692"/>
    </source>
</evidence>
<evidence type="ECO:0000259" key="6">
    <source>
        <dbReference type="Pfam" id="PF03544"/>
    </source>
</evidence>
<dbReference type="NCBIfam" id="TIGR01352">
    <property type="entry name" value="tonB_Cterm"/>
    <property type="match status" value="1"/>
</dbReference>
<evidence type="ECO:0000256" key="3">
    <source>
        <dbReference type="ARBA" id="ARBA00022989"/>
    </source>
</evidence>
<keyword evidence="2" id="KW-0812">Transmembrane</keyword>
<comment type="subcellular location">
    <subcellularLocation>
        <location evidence="1">Membrane</location>
        <topology evidence="1">Single-pass membrane protein</topology>
    </subcellularLocation>
</comment>
<accession>A0A1I0I210</accession>
<dbReference type="InterPro" id="IPR006260">
    <property type="entry name" value="TonB/TolA_C"/>
</dbReference>
<organism evidence="7 8">
    <name type="scientific">Hymenobacter actinosclerus</name>
    <dbReference type="NCBI Taxonomy" id="82805"/>
    <lineage>
        <taxon>Bacteria</taxon>
        <taxon>Pseudomonadati</taxon>
        <taxon>Bacteroidota</taxon>
        <taxon>Cytophagia</taxon>
        <taxon>Cytophagales</taxon>
        <taxon>Hymenobacteraceae</taxon>
        <taxon>Hymenobacter</taxon>
    </lineage>
</organism>
<dbReference type="AlphaFoldDB" id="A0A1I0I210"/>
<evidence type="ECO:0000256" key="1">
    <source>
        <dbReference type="ARBA" id="ARBA00004167"/>
    </source>
</evidence>
<evidence type="ECO:0000256" key="4">
    <source>
        <dbReference type="ARBA" id="ARBA00023136"/>
    </source>
</evidence>
<reference evidence="8" key="1">
    <citation type="submission" date="2016-10" db="EMBL/GenBank/DDBJ databases">
        <authorList>
            <person name="Varghese N."/>
            <person name="Submissions S."/>
        </authorList>
    </citation>
    <scope>NUCLEOTIDE SEQUENCE [LARGE SCALE GENOMIC DNA]</scope>
    <source>
        <strain evidence="8">DSM 15310</strain>
    </source>
</reference>
<proteinExistence type="predicted"/>
<evidence type="ECO:0000313" key="8">
    <source>
        <dbReference type="Proteomes" id="UP000198697"/>
    </source>
</evidence>
<dbReference type="SUPFAM" id="SSF74653">
    <property type="entry name" value="TolA/TonB C-terminal domain"/>
    <property type="match status" value="1"/>
</dbReference>
<dbReference type="Gene3D" id="3.30.1150.10">
    <property type="match status" value="1"/>
</dbReference>
<dbReference type="STRING" id="82805.SAMN04487998_3098"/>
<dbReference type="Proteomes" id="UP000198697">
    <property type="component" value="Unassembled WGS sequence"/>
</dbReference>
<feature type="chain" id="PRO_5011503535" evidence="5">
    <location>
        <begin position="21"/>
        <end position="170"/>
    </location>
</feature>
<dbReference type="InterPro" id="IPR037682">
    <property type="entry name" value="TonB_C"/>
</dbReference>
<name>A0A1I0I210_9BACT</name>
<dbReference type="GO" id="GO:0016020">
    <property type="term" value="C:membrane"/>
    <property type="evidence" value="ECO:0007669"/>
    <property type="project" value="UniProtKB-SubCell"/>
</dbReference>
<keyword evidence="5" id="KW-0732">Signal</keyword>
<feature type="signal peptide" evidence="5">
    <location>
        <begin position="1"/>
        <end position="20"/>
    </location>
</feature>
<evidence type="ECO:0000256" key="5">
    <source>
        <dbReference type="SAM" id="SignalP"/>
    </source>
</evidence>
<keyword evidence="3" id="KW-1133">Transmembrane helix</keyword>
<dbReference type="Pfam" id="PF03544">
    <property type="entry name" value="TonB_C"/>
    <property type="match status" value="1"/>
</dbReference>
<protein>
    <submittedName>
        <fullName evidence="7">TonB protein C-terminal</fullName>
    </submittedName>
</protein>
<dbReference type="GO" id="GO:0055085">
    <property type="term" value="P:transmembrane transport"/>
    <property type="evidence" value="ECO:0007669"/>
    <property type="project" value="InterPro"/>
</dbReference>
<feature type="domain" description="TonB C-terminal" evidence="6">
    <location>
        <begin position="92"/>
        <end position="158"/>
    </location>
</feature>
<dbReference type="EMBL" id="FOHS01000004">
    <property type="protein sequence ID" value="SET90664.1"/>
    <property type="molecule type" value="Genomic_DNA"/>
</dbReference>
<keyword evidence="8" id="KW-1185">Reference proteome</keyword>
<keyword evidence="4" id="KW-0472">Membrane</keyword>
<gene>
    <name evidence="7" type="ORF">SAMN04487998_3098</name>
</gene>
<dbReference type="RefSeq" id="WP_177189855.1">
    <property type="nucleotide sequence ID" value="NZ_FOHS01000004.1"/>
</dbReference>
<sequence length="170" mass="18528">MRNQLLLLCLLLLNGFSAAAQVVAPFQVPTTAIKITELNSTSNTILDIQASGGMYHHWHKGCDEKSPVFKGGNDSLVIFLQRNAQWPDSLARFIKGKVRVQFIIDECGNVRTPRVVQSLNPLADAEALRLVRLLSGRFTPGSLDGRSWAVGIILPVTFSGSDAESGKPDK</sequence>
<evidence type="ECO:0000313" key="7">
    <source>
        <dbReference type="EMBL" id="SET90664.1"/>
    </source>
</evidence>